<keyword evidence="5" id="KW-1185">Reference proteome</keyword>
<dbReference type="RefSeq" id="WP_251807707.1">
    <property type="nucleotide sequence ID" value="NZ_CP166679.1"/>
</dbReference>
<organism evidence="4 5">
    <name type="scientific">Arenibacter antarcticus</name>
    <dbReference type="NCBI Taxonomy" id="2040469"/>
    <lineage>
        <taxon>Bacteria</taxon>
        <taxon>Pseudomonadati</taxon>
        <taxon>Bacteroidota</taxon>
        <taxon>Flavobacteriia</taxon>
        <taxon>Flavobacteriales</taxon>
        <taxon>Flavobacteriaceae</taxon>
        <taxon>Arenibacter</taxon>
    </lineage>
</organism>
<dbReference type="InterPro" id="IPR013320">
    <property type="entry name" value="ConA-like_dom_sf"/>
</dbReference>
<evidence type="ECO:0000313" key="5">
    <source>
        <dbReference type="Proteomes" id="UP001597532"/>
    </source>
</evidence>
<dbReference type="Proteomes" id="UP001597532">
    <property type="component" value="Unassembled WGS sequence"/>
</dbReference>
<dbReference type="InterPro" id="IPR032812">
    <property type="entry name" value="SbsA_Ig"/>
</dbReference>
<evidence type="ECO:0000259" key="3">
    <source>
        <dbReference type="SMART" id="SM00560"/>
    </source>
</evidence>
<comment type="caution">
    <text evidence="4">The sequence shown here is derived from an EMBL/GenBank/DDBJ whole genome shotgun (WGS) entry which is preliminary data.</text>
</comment>
<dbReference type="Gene3D" id="2.60.120.200">
    <property type="match status" value="1"/>
</dbReference>
<dbReference type="Pfam" id="PF13385">
    <property type="entry name" value="Laminin_G_3"/>
    <property type="match status" value="1"/>
</dbReference>
<evidence type="ECO:0000256" key="2">
    <source>
        <dbReference type="ARBA" id="ARBA00023157"/>
    </source>
</evidence>
<keyword evidence="1" id="KW-0732">Signal</keyword>
<dbReference type="Pfam" id="PF13205">
    <property type="entry name" value="Big_5"/>
    <property type="match status" value="2"/>
</dbReference>
<proteinExistence type="predicted"/>
<protein>
    <submittedName>
        <fullName evidence="4">Ig-like domain-containing protein</fullName>
    </submittedName>
</protein>
<evidence type="ECO:0000313" key="4">
    <source>
        <dbReference type="EMBL" id="MFD2789870.1"/>
    </source>
</evidence>
<evidence type="ECO:0000256" key="1">
    <source>
        <dbReference type="ARBA" id="ARBA00022729"/>
    </source>
</evidence>
<name>A0ABW5VEY5_9FLAO</name>
<dbReference type="InterPro" id="IPR006558">
    <property type="entry name" value="LamG-like"/>
</dbReference>
<sequence>MKKIEIKPSYTSFVIVLLTVFTLLFSCDDNLQEDEMDIVNPYVISYNPVSGVDGVSLSSNLVITFDDIVFKGQGKITITTNDESGKQVIDVNDPNVTLNNVNRVMTINPRDFLSGRNYQVVLDKGFVVDKAGNKYFGMPDNEKWTFISGGNPGDLDAPELVSLTPMDDDTEARIFAMELTFNEDVKTVTGNFLVYDGDTHDVVHTIDAEGPAISVNGKVIKISYPTPLGFGKNYYVKFESGVISDLSGNPFVGIADNTSFNFTTLNGSASELVVHLPFDTDLSDISGNKFDAVLGPTASSEVTFENDATRGQVARFNAGSYAQLPVHPLLRSVSTTDDFSVNLWVKLAGTDSDPVIIGNKSWASGGNPGWLLCTDDGHEYAPGNGTDHGWIAVIADDPKNDNRMDWRAAAMNPQAPALADDIWHMVTMVFDRTNGKLSMYLDGVEFSNSTIASSFNLNTLPGPLYDVTNDYPITIWEDGTGGYNASDVRRAAMTGLMDDLRIYNKVLTLAEINNLFID</sequence>
<accession>A0ABW5VEY5</accession>
<dbReference type="SMART" id="SM00560">
    <property type="entry name" value="LamGL"/>
    <property type="match status" value="1"/>
</dbReference>
<feature type="domain" description="LamG-like jellyroll fold" evidence="3">
    <location>
        <begin position="337"/>
        <end position="510"/>
    </location>
</feature>
<dbReference type="PROSITE" id="PS51257">
    <property type="entry name" value="PROKAR_LIPOPROTEIN"/>
    <property type="match status" value="1"/>
</dbReference>
<dbReference type="EMBL" id="JBHUOK010000029">
    <property type="protein sequence ID" value="MFD2789870.1"/>
    <property type="molecule type" value="Genomic_DNA"/>
</dbReference>
<reference evidence="5" key="1">
    <citation type="journal article" date="2019" name="Int. J. Syst. Evol. Microbiol.">
        <title>The Global Catalogue of Microorganisms (GCM) 10K type strain sequencing project: providing services to taxonomists for standard genome sequencing and annotation.</title>
        <authorList>
            <consortium name="The Broad Institute Genomics Platform"/>
            <consortium name="The Broad Institute Genome Sequencing Center for Infectious Disease"/>
            <person name="Wu L."/>
            <person name="Ma J."/>
        </authorList>
    </citation>
    <scope>NUCLEOTIDE SEQUENCE [LARGE SCALE GENOMIC DNA]</scope>
    <source>
        <strain evidence="5">KCTC 52924</strain>
    </source>
</reference>
<gene>
    <name evidence="4" type="ORF">ACFS1K_08860</name>
</gene>
<keyword evidence="2" id="KW-1015">Disulfide bond</keyword>
<dbReference type="SUPFAM" id="SSF49899">
    <property type="entry name" value="Concanavalin A-like lectins/glucanases"/>
    <property type="match status" value="1"/>
</dbReference>